<feature type="transmembrane region" description="Helical" evidence="5">
    <location>
        <begin position="449"/>
        <end position="468"/>
    </location>
</feature>
<feature type="transmembrane region" description="Helical" evidence="5">
    <location>
        <begin position="146"/>
        <end position="165"/>
    </location>
</feature>
<keyword evidence="8" id="KW-1185">Reference proteome</keyword>
<feature type="transmembrane region" description="Helical" evidence="5">
    <location>
        <begin position="116"/>
        <end position="134"/>
    </location>
</feature>
<dbReference type="InterPro" id="IPR007016">
    <property type="entry name" value="O-antigen_ligase-rel_domated"/>
</dbReference>
<protein>
    <submittedName>
        <fullName evidence="7">O-antigen polymerase</fullName>
    </submittedName>
</protein>
<accession>A0A7U4E6M9</accession>
<evidence type="ECO:0000256" key="1">
    <source>
        <dbReference type="ARBA" id="ARBA00004141"/>
    </source>
</evidence>
<evidence type="ECO:0000256" key="4">
    <source>
        <dbReference type="ARBA" id="ARBA00023136"/>
    </source>
</evidence>
<feature type="transmembrane region" description="Helical" evidence="5">
    <location>
        <begin position="227"/>
        <end position="246"/>
    </location>
</feature>
<keyword evidence="3 5" id="KW-1133">Transmembrane helix</keyword>
<name>A0A7U4E6M9_RUNSL</name>
<dbReference type="EMBL" id="CP002859">
    <property type="protein sequence ID" value="AEI49766.1"/>
    <property type="molecule type" value="Genomic_DNA"/>
</dbReference>
<gene>
    <name evidence="7" type="ordered locus">Runsl_3400</name>
</gene>
<proteinExistence type="predicted"/>
<dbReference type="Proteomes" id="UP000000493">
    <property type="component" value="Chromosome"/>
</dbReference>
<dbReference type="KEGG" id="rsi:Runsl_3400"/>
<organism evidence="7 8">
    <name type="scientific">Runella slithyformis (strain ATCC 29530 / DSM 19594 / LMG 11500 / NCIMB 11436 / LSU 4)</name>
    <dbReference type="NCBI Taxonomy" id="761193"/>
    <lineage>
        <taxon>Bacteria</taxon>
        <taxon>Pseudomonadati</taxon>
        <taxon>Bacteroidota</taxon>
        <taxon>Cytophagia</taxon>
        <taxon>Cytophagales</taxon>
        <taxon>Spirosomataceae</taxon>
        <taxon>Runella</taxon>
    </lineage>
</organism>
<feature type="domain" description="O-antigen ligase-related" evidence="6">
    <location>
        <begin position="260"/>
        <end position="402"/>
    </location>
</feature>
<dbReference type="RefSeq" id="WP_013929070.1">
    <property type="nucleotide sequence ID" value="NC_015703.1"/>
</dbReference>
<evidence type="ECO:0000259" key="6">
    <source>
        <dbReference type="Pfam" id="PF04932"/>
    </source>
</evidence>
<feature type="transmembrane region" description="Helical" evidence="5">
    <location>
        <begin position="85"/>
        <end position="104"/>
    </location>
</feature>
<dbReference type="AlphaFoldDB" id="A0A7U4E6M9"/>
<reference evidence="7 8" key="2">
    <citation type="journal article" date="2012" name="Stand. Genomic Sci.">
        <title>Complete genome sequence of the aquatic bacterium Runella slithyformis type strain (LSU 4(T)).</title>
        <authorList>
            <person name="Copeland A."/>
            <person name="Zhang X."/>
            <person name="Misra M."/>
            <person name="Lapidus A."/>
            <person name="Nolan M."/>
            <person name="Lucas S."/>
            <person name="Deshpande S."/>
            <person name="Cheng J.F."/>
            <person name="Tapia R."/>
            <person name="Goodwin L.A."/>
            <person name="Pitluck S."/>
            <person name="Liolios K."/>
            <person name="Pagani I."/>
            <person name="Ivanova N."/>
            <person name="Mikhailova N."/>
            <person name="Pati A."/>
            <person name="Chen A."/>
            <person name="Palaniappan K."/>
            <person name="Land M."/>
            <person name="Hauser L."/>
            <person name="Pan C."/>
            <person name="Jeffries C.D."/>
            <person name="Detter J.C."/>
            <person name="Brambilla E.M."/>
            <person name="Rohde M."/>
            <person name="Djao O.D."/>
            <person name="Goker M."/>
            <person name="Sikorski J."/>
            <person name="Tindall B.J."/>
            <person name="Woyke T."/>
            <person name="Bristow J."/>
            <person name="Eisen J.A."/>
            <person name="Markowitz V."/>
            <person name="Hugenholtz P."/>
            <person name="Kyrpides N.C."/>
            <person name="Klenk H.P."/>
            <person name="Mavromatis K."/>
        </authorList>
    </citation>
    <scope>NUCLEOTIDE SEQUENCE [LARGE SCALE GENOMIC DNA]</scope>
    <source>
        <strain evidence="8">ATCC 29530 / DSM 19594 / LMG 11500 / NCIMB 11436 / LSU 4</strain>
    </source>
</reference>
<evidence type="ECO:0000313" key="8">
    <source>
        <dbReference type="Proteomes" id="UP000000493"/>
    </source>
</evidence>
<evidence type="ECO:0000256" key="3">
    <source>
        <dbReference type="ARBA" id="ARBA00022989"/>
    </source>
</evidence>
<evidence type="ECO:0000256" key="2">
    <source>
        <dbReference type="ARBA" id="ARBA00022692"/>
    </source>
</evidence>
<sequence>MLTLLNNERSRFWLYGLAGLAGASICGYLIAKLGIAGAGVSVVMPIAFLILVSVFVEPRIGLLLYLQLNFLIGVVARFLTIDVPFGTFIDASLILTMLSLMVNAKRYDWGRLHNPVFYLVGLWVFFTILEFFNPEAPYKPAWLYNFRKFSLYWILATCIVLVVPFRKSDIKILIRTWLFWSFLGALWGFKQQYIGLTAGEQNWLNMGAAKTHVLFGVLRIFSFYTDASQFGAEMAATTLVCVIWFFEEKKWTYKLGYLFLALVYFWGYALSGTRSALFVLLGGYAFYLLLRKDIKKMLIGGAVALPVFIILMYTNIGSGNYQVQRMRTALRPMEDPSFLLRLQNKQKLALLMESFPFGAGLGTSEAVGQRFSPNHWASQIAPDSWYVILWIETGKVGMTLYVIILVSIIAFGMWKVWQIKDPWLFKIMVTMLAELGGIAVMAYSNPVMGQFPTSGVIFISMAMLSICTQWDTDTSIERPLPKSAFIKV</sequence>
<keyword evidence="2 5" id="KW-0812">Transmembrane</keyword>
<feature type="transmembrane region" description="Helical" evidence="5">
    <location>
        <begin position="172"/>
        <end position="189"/>
    </location>
</feature>
<keyword evidence="4 5" id="KW-0472">Membrane</keyword>
<feature type="transmembrane region" description="Helical" evidence="5">
    <location>
        <begin position="251"/>
        <end position="269"/>
    </location>
</feature>
<dbReference type="GO" id="GO:0016020">
    <property type="term" value="C:membrane"/>
    <property type="evidence" value="ECO:0007669"/>
    <property type="project" value="UniProtKB-SubCell"/>
</dbReference>
<feature type="transmembrane region" description="Helical" evidence="5">
    <location>
        <begin position="62"/>
        <end position="79"/>
    </location>
</feature>
<dbReference type="PANTHER" id="PTHR37422:SF13">
    <property type="entry name" value="LIPOPOLYSACCHARIDE BIOSYNTHESIS PROTEIN PA4999-RELATED"/>
    <property type="match status" value="1"/>
</dbReference>
<evidence type="ECO:0000256" key="5">
    <source>
        <dbReference type="SAM" id="Phobius"/>
    </source>
</evidence>
<reference evidence="8" key="1">
    <citation type="submission" date="2011-06" db="EMBL/GenBank/DDBJ databases">
        <title>The complete genome of chromosome of Runella slithyformis DSM 19594.</title>
        <authorList>
            <consortium name="US DOE Joint Genome Institute (JGI-PGF)"/>
            <person name="Lucas S."/>
            <person name="Han J."/>
            <person name="Lapidus A."/>
            <person name="Bruce D."/>
            <person name="Goodwin L."/>
            <person name="Pitluck S."/>
            <person name="Peters L."/>
            <person name="Kyrpides N."/>
            <person name="Mavromatis K."/>
            <person name="Ivanova N."/>
            <person name="Ovchinnikova G."/>
            <person name="Zhang X."/>
            <person name="Misra M."/>
            <person name="Detter J.C."/>
            <person name="Tapia R."/>
            <person name="Han C."/>
            <person name="Land M."/>
            <person name="Hauser L."/>
            <person name="Markowitz V."/>
            <person name="Cheng J.-F."/>
            <person name="Hugenholtz P."/>
            <person name="Woyke T."/>
            <person name="Wu D."/>
            <person name="Tindall B."/>
            <person name="Faehrich R."/>
            <person name="Brambilla E."/>
            <person name="Klenk H.-P."/>
            <person name="Eisen J.A."/>
        </authorList>
    </citation>
    <scope>NUCLEOTIDE SEQUENCE [LARGE SCALE GENOMIC DNA]</scope>
    <source>
        <strain evidence="8">ATCC 29530 / DSM 19594 / LMG 11500 / NCIMB 11436 / LSU 4</strain>
    </source>
</reference>
<feature type="transmembrane region" description="Helical" evidence="5">
    <location>
        <begin position="398"/>
        <end position="416"/>
    </location>
</feature>
<comment type="subcellular location">
    <subcellularLocation>
        <location evidence="1">Membrane</location>
        <topology evidence="1">Multi-pass membrane protein</topology>
    </subcellularLocation>
</comment>
<feature type="transmembrane region" description="Helical" evidence="5">
    <location>
        <begin position="36"/>
        <end position="55"/>
    </location>
</feature>
<evidence type="ECO:0000313" key="7">
    <source>
        <dbReference type="EMBL" id="AEI49766.1"/>
    </source>
</evidence>
<feature type="transmembrane region" description="Helical" evidence="5">
    <location>
        <begin position="12"/>
        <end position="30"/>
    </location>
</feature>
<dbReference type="Pfam" id="PF04932">
    <property type="entry name" value="Wzy_C"/>
    <property type="match status" value="1"/>
</dbReference>
<feature type="transmembrane region" description="Helical" evidence="5">
    <location>
        <begin position="297"/>
        <end position="316"/>
    </location>
</feature>
<dbReference type="InterPro" id="IPR051533">
    <property type="entry name" value="WaaL-like"/>
</dbReference>
<dbReference type="PANTHER" id="PTHR37422">
    <property type="entry name" value="TEICHURONIC ACID BIOSYNTHESIS PROTEIN TUAE"/>
    <property type="match status" value="1"/>
</dbReference>